<dbReference type="AlphaFoldDB" id="A0A1A0DCI3"/>
<dbReference type="GO" id="GO:0016226">
    <property type="term" value="P:iron-sulfur cluster assembly"/>
    <property type="evidence" value="ECO:0007669"/>
    <property type="project" value="TreeGrafter"/>
</dbReference>
<dbReference type="OrthoDB" id="9811118at2"/>
<evidence type="ECO:0000256" key="1">
    <source>
        <dbReference type="RuleBase" id="RU003860"/>
    </source>
</evidence>
<dbReference type="PIRSF" id="PIRSF003113">
    <property type="entry name" value="BolA"/>
    <property type="match status" value="1"/>
</dbReference>
<sequence>MTSLSDSSALSKAEGVRMQRVRNVLEKTFNPVVLEIEDESHRHAHHKAMVRGPEAGATETHFRVLMVSAAFEGVNRVNRSRMVHEALAPEFSSGLHALALTLRTPQEAEKVA</sequence>
<gene>
    <name evidence="2" type="ORF">SRCM100623_01526</name>
</gene>
<dbReference type="GeneID" id="60376786"/>
<dbReference type="InterPro" id="IPR002634">
    <property type="entry name" value="BolA"/>
</dbReference>
<dbReference type="OMA" id="MTRVEIH"/>
<evidence type="ECO:0000313" key="2">
    <source>
        <dbReference type="EMBL" id="OAZ72983.1"/>
    </source>
</evidence>
<dbReference type="Gene3D" id="3.30.300.90">
    <property type="entry name" value="BolA-like"/>
    <property type="match status" value="1"/>
</dbReference>
<name>A0A1A0DCI3_ACEPA</name>
<dbReference type="PANTHER" id="PTHR46230">
    <property type="match status" value="1"/>
</dbReference>
<dbReference type="SUPFAM" id="SSF82657">
    <property type="entry name" value="BolA-like"/>
    <property type="match status" value="1"/>
</dbReference>
<dbReference type="PATRIC" id="fig|438.15.peg.1717"/>
<dbReference type="Pfam" id="PF01722">
    <property type="entry name" value="BolA"/>
    <property type="match status" value="1"/>
</dbReference>
<dbReference type="InterPro" id="IPR036065">
    <property type="entry name" value="BolA-like_sf"/>
</dbReference>
<dbReference type="EMBL" id="LYUD01000099">
    <property type="protein sequence ID" value="OAZ72983.1"/>
    <property type="molecule type" value="Genomic_DNA"/>
</dbReference>
<reference evidence="2 3" key="1">
    <citation type="submission" date="2016-05" db="EMBL/GenBank/DDBJ databases">
        <title>Genome sequencing of Acetobacter pasteurianus strain SRCM100623.</title>
        <authorList>
            <person name="Song Y.R."/>
        </authorList>
    </citation>
    <scope>NUCLEOTIDE SEQUENCE [LARGE SCALE GENOMIC DNA]</scope>
    <source>
        <strain evidence="2 3">SRCM100623</strain>
    </source>
</reference>
<proteinExistence type="inferred from homology"/>
<dbReference type="eggNOG" id="COG0271">
    <property type="taxonomic scope" value="Bacteria"/>
</dbReference>
<comment type="caution">
    <text evidence="2">The sequence shown here is derived from an EMBL/GenBank/DDBJ whole genome shotgun (WGS) entry which is preliminary data.</text>
</comment>
<evidence type="ECO:0000313" key="3">
    <source>
        <dbReference type="Proteomes" id="UP000093796"/>
    </source>
</evidence>
<organism evidence="2 3">
    <name type="scientific">Acetobacter pasteurianus</name>
    <name type="common">Acetobacter turbidans</name>
    <dbReference type="NCBI Taxonomy" id="438"/>
    <lineage>
        <taxon>Bacteria</taxon>
        <taxon>Pseudomonadati</taxon>
        <taxon>Pseudomonadota</taxon>
        <taxon>Alphaproteobacteria</taxon>
        <taxon>Acetobacterales</taxon>
        <taxon>Acetobacteraceae</taxon>
        <taxon>Acetobacter</taxon>
    </lineage>
</organism>
<dbReference type="Proteomes" id="UP000093796">
    <property type="component" value="Unassembled WGS sequence"/>
</dbReference>
<protein>
    <submittedName>
        <fullName evidence="2">Protein BolA</fullName>
    </submittedName>
</protein>
<accession>A0A1A0DCI3</accession>
<dbReference type="RefSeq" id="WP_003623453.1">
    <property type="nucleotide sequence ID" value="NZ_BSCN01000008.1"/>
</dbReference>
<comment type="similarity">
    <text evidence="1">Belongs to the BolA/IbaG family.</text>
</comment>
<dbReference type="PANTHER" id="PTHR46230:SF7">
    <property type="entry name" value="BOLA-LIKE PROTEIN 1"/>
    <property type="match status" value="1"/>
</dbReference>